<keyword evidence="2" id="KW-0378">Hydrolase</keyword>
<protein>
    <submittedName>
        <fullName evidence="4">8-oxoguanine deaminase</fullName>
    </submittedName>
</protein>
<dbReference type="PANTHER" id="PTHR43794">
    <property type="entry name" value="AMINOHYDROLASE SSNA-RELATED"/>
    <property type="match status" value="1"/>
</dbReference>
<dbReference type="RefSeq" id="WP_353302350.1">
    <property type="nucleotide sequence ID" value="NZ_BAABWN010000004.1"/>
</dbReference>
<comment type="similarity">
    <text evidence="1">Belongs to the metallo-dependent hydrolases superfamily. ATZ/TRZ family.</text>
</comment>
<keyword evidence="5" id="KW-1185">Reference proteome</keyword>
<dbReference type="EMBL" id="BAABWN010000004">
    <property type="protein sequence ID" value="GAA6167722.1"/>
    <property type="molecule type" value="Genomic_DNA"/>
</dbReference>
<accession>A0ABQ0A7T8</accession>
<dbReference type="SUPFAM" id="SSF51338">
    <property type="entry name" value="Composite domain of metallo-dependent hydrolases"/>
    <property type="match status" value="2"/>
</dbReference>
<evidence type="ECO:0000313" key="4">
    <source>
        <dbReference type="EMBL" id="GAA6167722.1"/>
    </source>
</evidence>
<evidence type="ECO:0000256" key="2">
    <source>
        <dbReference type="ARBA" id="ARBA00022801"/>
    </source>
</evidence>
<dbReference type="SUPFAM" id="SSF51556">
    <property type="entry name" value="Metallo-dependent hydrolases"/>
    <property type="match status" value="1"/>
</dbReference>
<dbReference type="Gene3D" id="3.20.20.140">
    <property type="entry name" value="Metal-dependent hydrolases"/>
    <property type="match status" value="1"/>
</dbReference>
<dbReference type="Gene3D" id="2.30.40.10">
    <property type="entry name" value="Urease, subunit C, domain 1"/>
    <property type="match status" value="1"/>
</dbReference>
<comment type="caution">
    <text evidence="4">The sequence shown here is derived from an EMBL/GenBank/DDBJ whole genome shotgun (WGS) entry which is preliminary data.</text>
</comment>
<proteinExistence type="inferred from homology"/>
<dbReference type="InterPro" id="IPR032466">
    <property type="entry name" value="Metal_Hydrolase"/>
</dbReference>
<dbReference type="InterPro" id="IPR050287">
    <property type="entry name" value="MTA/SAH_deaminase"/>
</dbReference>
<feature type="domain" description="Amidohydrolase-related" evidence="3">
    <location>
        <begin position="70"/>
        <end position="436"/>
    </location>
</feature>
<gene>
    <name evidence="4" type="ORF">NBRC116591_15320</name>
</gene>
<dbReference type="InterPro" id="IPR006680">
    <property type="entry name" value="Amidohydro-rel"/>
</dbReference>
<dbReference type="NCBIfam" id="NF006055">
    <property type="entry name" value="PRK08203.1"/>
    <property type="match status" value="1"/>
</dbReference>
<sequence length="464" mass="50893">MTTSEMIASPQSNQVQQTLWLKNADAVFTGNHEDATNGIVVQGDKIVELVASNNKPTVLIDQEIDLSGRVLIPGLINSHHHFYQTLTRCLPAALNKPLFPWLTSLYKVWQNLTPEMIAISSKLAALELMLSGATTVSDHHYVFTPNISNAIDIQIEALKSLGCRMHLTRGSMSLGESQGGLPPDSVVENEDVILKESERLITSYHERKDGAMIQLALAPCSPFSVSKNLMIESAQMAEQYDVLLHTHLAETEDENDFCLEKYGVRPLDYLEQCGWLNSRTWLAHGIHFTDEEIKKLGNAKIGIAHCPTSNMLLASGMCKTLDLQQAGCRIGLAVDGSASNDCSNMITEVRQSLLQQRLVYGAEKITAETVLGFATSGNASVFHRSDIGELSVGKQADLAIFNLNELRFSGVGDPLAALVICGGHRVEKLMVAGQWVINNFEHSAIDAEELKSLHGQLAKQLRNH</sequence>
<dbReference type="InterPro" id="IPR011059">
    <property type="entry name" value="Metal-dep_hydrolase_composite"/>
</dbReference>
<name>A0ABQ0A7T8_9GAMM</name>
<evidence type="ECO:0000259" key="3">
    <source>
        <dbReference type="Pfam" id="PF01979"/>
    </source>
</evidence>
<dbReference type="PANTHER" id="PTHR43794:SF11">
    <property type="entry name" value="AMIDOHYDROLASE-RELATED DOMAIN-CONTAINING PROTEIN"/>
    <property type="match status" value="1"/>
</dbReference>
<organism evidence="4 5">
    <name type="scientific">Sessilibacter corallicola</name>
    <dbReference type="NCBI Taxonomy" id="2904075"/>
    <lineage>
        <taxon>Bacteria</taxon>
        <taxon>Pseudomonadati</taxon>
        <taxon>Pseudomonadota</taxon>
        <taxon>Gammaproteobacteria</taxon>
        <taxon>Cellvibrionales</taxon>
        <taxon>Cellvibrionaceae</taxon>
        <taxon>Sessilibacter</taxon>
    </lineage>
</organism>
<dbReference type="Pfam" id="PF01979">
    <property type="entry name" value="Amidohydro_1"/>
    <property type="match status" value="1"/>
</dbReference>
<evidence type="ECO:0000256" key="1">
    <source>
        <dbReference type="ARBA" id="ARBA00006745"/>
    </source>
</evidence>
<dbReference type="Proteomes" id="UP001465153">
    <property type="component" value="Unassembled WGS sequence"/>
</dbReference>
<dbReference type="CDD" id="cd01298">
    <property type="entry name" value="ATZ_TRZ_like"/>
    <property type="match status" value="1"/>
</dbReference>
<evidence type="ECO:0000313" key="5">
    <source>
        <dbReference type="Proteomes" id="UP001465153"/>
    </source>
</evidence>
<reference evidence="4 5" key="1">
    <citation type="submission" date="2024-04" db="EMBL/GenBank/DDBJ databases">
        <title>Draft genome sequence of Sessilibacter corallicola NBRC 116591.</title>
        <authorList>
            <person name="Miyakawa T."/>
            <person name="Kusuya Y."/>
            <person name="Miura T."/>
        </authorList>
    </citation>
    <scope>NUCLEOTIDE SEQUENCE [LARGE SCALE GENOMIC DNA]</scope>
    <source>
        <strain evidence="4 5">KU-00831-HH</strain>
    </source>
</reference>